<feature type="domain" description="Major facilitator superfamily (MFS) profile" evidence="9">
    <location>
        <begin position="23"/>
        <end position="409"/>
    </location>
</feature>
<protein>
    <submittedName>
        <fullName evidence="10">Multidrug effflux MFS transporter</fullName>
    </submittedName>
</protein>
<comment type="similarity">
    <text evidence="2">Belongs to the major facilitator superfamily. Bcr/CmlA family.</text>
</comment>
<keyword evidence="11" id="KW-1185">Reference proteome</keyword>
<keyword evidence="7 8" id="KW-0472">Membrane</keyword>
<organism evidence="10 11">
    <name type="scientific">Actinocorallia aurantiaca</name>
    <dbReference type="NCBI Taxonomy" id="46204"/>
    <lineage>
        <taxon>Bacteria</taxon>
        <taxon>Bacillati</taxon>
        <taxon>Actinomycetota</taxon>
        <taxon>Actinomycetes</taxon>
        <taxon>Streptosporangiales</taxon>
        <taxon>Thermomonosporaceae</taxon>
        <taxon>Actinocorallia</taxon>
    </lineage>
</organism>
<feature type="transmembrane region" description="Helical" evidence="8">
    <location>
        <begin position="293"/>
        <end position="316"/>
    </location>
</feature>
<keyword evidence="4" id="KW-1003">Cell membrane</keyword>
<dbReference type="PANTHER" id="PTHR42718">
    <property type="entry name" value="MAJOR FACILITATOR SUPERFAMILY MULTIDRUG TRANSPORTER MFSC"/>
    <property type="match status" value="1"/>
</dbReference>
<dbReference type="Gene3D" id="1.20.1720.10">
    <property type="entry name" value="Multidrug resistance protein D"/>
    <property type="match status" value="1"/>
</dbReference>
<dbReference type="PROSITE" id="PS50850">
    <property type="entry name" value="MFS"/>
    <property type="match status" value="1"/>
</dbReference>
<comment type="subcellular location">
    <subcellularLocation>
        <location evidence="1">Cell membrane</location>
        <topology evidence="1">Multi-pass membrane protein</topology>
    </subcellularLocation>
</comment>
<evidence type="ECO:0000313" key="11">
    <source>
        <dbReference type="Proteomes" id="UP001501842"/>
    </source>
</evidence>
<reference evidence="11" key="1">
    <citation type="journal article" date="2019" name="Int. J. Syst. Evol. Microbiol.">
        <title>The Global Catalogue of Microorganisms (GCM) 10K type strain sequencing project: providing services to taxonomists for standard genome sequencing and annotation.</title>
        <authorList>
            <consortium name="The Broad Institute Genomics Platform"/>
            <consortium name="The Broad Institute Genome Sequencing Center for Infectious Disease"/>
            <person name="Wu L."/>
            <person name="Ma J."/>
        </authorList>
    </citation>
    <scope>NUCLEOTIDE SEQUENCE [LARGE SCALE GENOMIC DNA]</scope>
    <source>
        <strain evidence="11">JCM 8201</strain>
    </source>
</reference>
<gene>
    <name evidence="10" type="ORF">GCM10010439_01770</name>
</gene>
<dbReference type="InterPro" id="IPR011701">
    <property type="entry name" value="MFS"/>
</dbReference>
<feature type="transmembrane region" description="Helical" evidence="8">
    <location>
        <begin position="355"/>
        <end position="377"/>
    </location>
</feature>
<dbReference type="PANTHER" id="PTHR42718:SF9">
    <property type="entry name" value="MAJOR FACILITATOR SUPERFAMILY MULTIDRUG TRANSPORTER MFSC"/>
    <property type="match status" value="1"/>
</dbReference>
<evidence type="ECO:0000256" key="2">
    <source>
        <dbReference type="ARBA" id="ARBA00006236"/>
    </source>
</evidence>
<feature type="transmembrane region" description="Helical" evidence="8">
    <location>
        <begin position="322"/>
        <end position="343"/>
    </location>
</feature>
<dbReference type="Proteomes" id="UP001501842">
    <property type="component" value="Unassembled WGS sequence"/>
</dbReference>
<feature type="transmembrane region" description="Helical" evidence="8">
    <location>
        <begin position="260"/>
        <end position="281"/>
    </location>
</feature>
<evidence type="ECO:0000256" key="3">
    <source>
        <dbReference type="ARBA" id="ARBA00022448"/>
    </source>
</evidence>
<keyword evidence="5 8" id="KW-0812">Transmembrane</keyword>
<dbReference type="NCBIfam" id="TIGR00710">
    <property type="entry name" value="efflux_Bcr_CflA"/>
    <property type="match status" value="1"/>
</dbReference>
<feature type="transmembrane region" description="Helical" evidence="8">
    <location>
        <begin position="383"/>
        <end position="404"/>
    </location>
</feature>
<dbReference type="EMBL" id="BAAATZ010000002">
    <property type="protein sequence ID" value="GAA2718557.1"/>
    <property type="molecule type" value="Genomic_DNA"/>
</dbReference>
<feature type="transmembrane region" description="Helical" evidence="8">
    <location>
        <begin position="21"/>
        <end position="38"/>
    </location>
</feature>
<dbReference type="InterPro" id="IPR005829">
    <property type="entry name" value="Sugar_transporter_CS"/>
</dbReference>
<feature type="transmembrane region" description="Helical" evidence="8">
    <location>
        <begin position="89"/>
        <end position="108"/>
    </location>
</feature>
<dbReference type="Pfam" id="PF07690">
    <property type="entry name" value="MFS_1"/>
    <property type="match status" value="1"/>
</dbReference>
<comment type="caution">
    <text evidence="10">The sequence shown here is derived from an EMBL/GenBank/DDBJ whole genome shotgun (WGS) entry which is preliminary data.</text>
</comment>
<keyword evidence="3" id="KW-0813">Transport</keyword>
<feature type="transmembrane region" description="Helical" evidence="8">
    <location>
        <begin position="177"/>
        <end position="197"/>
    </location>
</feature>
<feature type="transmembrane region" description="Helical" evidence="8">
    <location>
        <begin position="227"/>
        <end position="245"/>
    </location>
</feature>
<dbReference type="PROSITE" id="PS00216">
    <property type="entry name" value="SUGAR_TRANSPORT_1"/>
    <property type="match status" value="1"/>
</dbReference>
<dbReference type="SUPFAM" id="SSF103473">
    <property type="entry name" value="MFS general substrate transporter"/>
    <property type="match status" value="1"/>
</dbReference>
<proteinExistence type="inferred from homology"/>
<evidence type="ECO:0000256" key="7">
    <source>
        <dbReference type="ARBA" id="ARBA00023136"/>
    </source>
</evidence>
<feature type="transmembrane region" description="Helical" evidence="8">
    <location>
        <begin position="147"/>
        <end position="171"/>
    </location>
</feature>
<dbReference type="RefSeq" id="WP_344448110.1">
    <property type="nucleotide sequence ID" value="NZ_BAAATZ010000002.1"/>
</dbReference>
<keyword evidence="6 8" id="KW-1133">Transmembrane helix</keyword>
<feature type="transmembrane region" description="Helical" evidence="8">
    <location>
        <begin position="114"/>
        <end position="135"/>
    </location>
</feature>
<evidence type="ECO:0000256" key="8">
    <source>
        <dbReference type="SAM" id="Phobius"/>
    </source>
</evidence>
<evidence type="ECO:0000256" key="6">
    <source>
        <dbReference type="ARBA" id="ARBA00022989"/>
    </source>
</evidence>
<evidence type="ECO:0000259" key="9">
    <source>
        <dbReference type="PROSITE" id="PS50850"/>
    </source>
</evidence>
<evidence type="ECO:0000313" key="10">
    <source>
        <dbReference type="EMBL" id="GAA2718557.1"/>
    </source>
</evidence>
<evidence type="ECO:0000256" key="4">
    <source>
        <dbReference type="ARBA" id="ARBA00022475"/>
    </source>
</evidence>
<sequence length="421" mass="43332">MTSTSPNQSPAPGASEPGRTAGLVAVLGALTAIAPLTTDMYVPALPSMGDALNAGSTSIQLTLTSFLVGLIVGQVVIGPISDSLGRRKLLLWGMAGFALTSLLCALAPSAEVLIAVRFLQGATGAIGMVLARAIITDRFHGRDIPRYFAILSQILGVAPVIAPVIGGAILSVSTWRAVFFVLALVGVLLLVSVLVKVPETLPPERRRKDGLGGTFRAMGRLARERSFMGYALVLACASASLFSYISGSSFIFEHLHGTSAAMYSVVFAVNAAGMLTMGALFGRLSARVPVNRLLTVAVGLSLLGALAQVVVVAVAGETFAGTWITLFVAIGSIGMLFPATMTLGQTLGRATPGAASALMGGLQFLFGAIASPIVGLFGESSSLPMAVVMLAAMLLAVLALVTLARPWLRLGEVSDEARASH</sequence>
<dbReference type="InterPro" id="IPR004812">
    <property type="entry name" value="Efflux_drug-R_Bcr/CmlA"/>
</dbReference>
<dbReference type="InterPro" id="IPR036259">
    <property type="entry name" value="MFS_trans_sf"/>
</dbReference>
<dbReference type="CDD" id="cd17320">
    <property type="entry name" value="MFS_MdfA_MDR_like"/>
    <property type="match status" value="1"/>
</dbReference>
<feature type="transmembrane region" description="Helical" evidence="8">
    <location>
        <begin position="58"/>
        <end position="77"/>
    </location>
</feature>
<dbReference type="InterPro" id="IPR020846">
    <property type="entry name" value="MFS_dom"/>
</dbReference>
<evidence type="ECO:0000256" key="1">
    <source>
        <dbReference type="ARBA" id="ARBA00004651"/>
    </source>
</evidence>
<name>A0ABP6G8E1_9ACTN</name>
<accession>A0ABP6G8E1</accession>
<evidence type="ECO:0000256" key="5">
    <source>
        <dbReference type="ARBA" id="ARBA00022692"/>
    </source>
</evidence>